<organism evidence="2 3">
    <name type="scientific">Electrophorus voltai</name>
    <dbReference type="NCBI Taxonomy" id="2609070"/>
    <lineage>
        <taxon>Eukaryota</taxon>
        <taxon>Metazoa</taxon>
        <taxon>Chordata</taxon>
        <taxon>Craniata</taxon>
        <taxon>Vertebrata</taxon>
        <taxon>Euteleostomi</taxon>
        <taxon>Actinopterygii</taxon>
        <taxon>Neopterygii</taxon>
        <taxon>Teleostei</taxon>
        <taxon>Ostariophysi</taxon>
        <taxon>Gymnotiformes</taxon>
        <taxon>Gymnotoidei</taxon>
        <taxon>Gymnotidae</taxon>
        <taxon>Electrophorus</taxon>
    </lineage>
</organism>
<sequence>MEPRGEVDSFRIGVPSTGLPVPTPTPWQRTRQLFTSDLRDFRLPPSTKQDRQALQRVLRSAERITHLELPDMQTIYYKQCQTKARRIVKDPTHPNNRLFSLL</sequence>
<protein>
    <submittedName>
        <fullName evidence="2">Uncharacterized protein</fullName>
    </submittedName>
</protein>
<reference evidence="2" key="1">
    <citation type="submission" date="2023-03" db="EMBL/GenBank/DDBJ databases">
        <title>Electrophorus voltai genome.</title>
        <authorList>
            <person name="Bian C."/>
        </authorList>
    </citation>
    <scope>NUCLEOTIDE SEQUENCE</scope>
    <source>
        <strain evidence="2">CB-2022</strain>
        <tissue evidence="2">Muscle</tissue>
    </source>
</reference>
<feature type="non-terminal residue" evidence="2">
    <location>
        <position position="1"/>
    </location>
</feature>
<dbReference type="Proteomes" id="UP001239994">
    <property type="component" value="Unassembled WGS sequence"/>
</dbReference>
<dbReference type="AlphaFoldDB" id="A0AAD9E2I7"/>
<keyword evidence="3" id="KW-1185">Reference proteome</keyword>
<comment type="caution">
    <text evidence="2">The sequence shown here is derived from an EMBL/GenBank/DDBJ whole genome shotgun (WGS) entry which is preliminary data.</text>
</comment>
<accession>A0AAD9E2I7</accession>
<dbReference type="EMBL" id="JAROKS010000008">
    <property type="protein sequence ID" value="KAK1801993.1"/>
    <property type="molecule type" value="Genomic_DNA"/>
</dbReference>
<gene>
    <name evidence="2" type="ORF">P4O66_022224</name>
</gene>
<proteinExistence type="predicted"/>
<evidence type="ECO:0000313" key="3">
    <source>
        <dbReference type="Proteomes" id="UP001239994"/>
    </source>
</evidence>
<evidence type="ECO:0000313" key="2">
    <source>
        <dbReference type="EMBL" id="KAK1801993.1"/>
    </source>
</evidence>
<name>A0AAD9E2I7_9TELE</name>
<evidence type="ECO:0000256" key="1">
    <source>
        <dbReference type="SAM" id="MobiDB-lite"/>
    </source>
</evidence>
<feature type="region of interest" description="Disordered" evidence="1">
    <location>
        <begin position="1"/>
        <end position="27"/>
    </location>
</feature>